<accession>A0A370GQJ7</accession>
<dbReference type="InterPro" id="IPR011701">
    <property type="entry name" value="MFS"/>
</dbReference>
<feature type="transmembrane region" description="Helical" evidence="7">
    <location>
        <begin position="311"/>
        <end position="333"/>
    </location>
</feature>
<evidence type="ECO:0000259" key="8">
    <source>
        <dbReference type="PROSITE" id="PS50850"/>
    </source>
</evidence>
<dbReference type="Gene3D" id="1.20.1250.20">
    <property type="entry name" value="MFS general substrate transporter like domains"/>
    <property type="match status" value="1"/>
</dbReference>
<reference evidence="9 10" key="1">
    <citation type="submission" date="2018-07" db="EMBL/GenBank/DDBJ databases">
        <title>Genomic Encyclopedia of Type Strains, Phase IV (KMG-IV): sequencing the most valuable type-strain genomes for metagenomic binning, comparative biology and taxonomic classification.</title>
        <authorList>
            <person name="Goeker M."/>
        </authorList>
    </citation>
    <scope>NUCLEOTIDE SEQUENCE [LARGE SCALE GENOMIC DNA]</scope>
    <source>
        <strain evidence="9 10">DSM 25281</strain>
    </source>
</reference>
<evidence type="ECO:0000256" key="2">
    <source>
        <dbReference type="ARBA" id="ARBA00022448"/>
    </source>
</evidence>
<comment type="subcellular location">
    <subcellularLocation>
        <location evidence="1">Cell membrane</location>
        <topology evidence="1">Multi-pass membrane protein</topology>
    </subcellularLocation>
</comment>
<evidence type="ECO:0000256" key="1">
    <source>
        <dbReference type="ARBA" id="ARBA00004651"/>
    </source>
</evidence>
<dbReference type="EMBL" id="QQAY01000002">
    <property type="protein sequence ID" value="RDI45679.1"/>
    <property type="molecule type" value="Genomic_DNA"/>
</dbReference>
<dbReference type="SUPFAM" id="SSF103473">
    <property type="entry name" value="MFS general substrate transporter"/>
    <property type="match status" value="1"/>
</dbReference>
<dbReference type="Pfam" id="PF07690">
    <property type="entry name" value="MFS_1"/>
    <property type="match status" value="1"/>
</dbReference>
<evidence type="ECO:0000256" key="6">
    <source>
        <dbReference type="ARBA" id="ARBA00023136"/>
    </source>
</evidence>
<protein>
    <submittedName>
        <fullName evidence="9">Putative MFS family arabinose efflux permease</fullName>
    </submittedName>
</protein>
<comment type="caution">
    <text evidence="9">The sequence shown here is derived from an EMBL/GenBank/DDBJ whole genome shotgun (WGS) entry which is preliminary data.</text>
</comment>
<feature type="transmembrane region" description="Helical" evidence="7">
    <location>
        <begin position="45"/>
        <end position="68"/>
    </location>
</feature>
<keyword evidence="6 7" id="KW-0472">Membrane</keyword>
<dbReference type="PROSITE" id="PS50850">
    <property type="entry name" value="MFS"/>
    <property type="match status" value="1"/>
</dbReference>
<feature type="transmembrane region" description="Helical" evidence="7">
    <location>
        <begin position="166"/>
        <end position="186"/>
    </location>
</feature>
<evidence type="ECO:0000313" key="9">
    <source>
        <dbReference type="EMBL" id="RDI45679.1"/>
    </source>
</evidence>
<sequence length="416" mass="45999">MKGLLSIKSYRHLFFGQFFSDFGAFFDIIAINILISYIWGLGPAYNAALLVVFSLPVVFIGPVTAVWVDRLPKKAVMLTCDIVRAVIALSLVWVGNIYVLFVLVFFKVLFGAMFDPARQSTIRYTVPENYLLHASTMSQIMTNSVKIVAPAAGSALLLFINPSSLFIFESAGFLLSAFFVFGIPTFEEKKSKILRSGNSFLHEFKEGFGYIRTNSILFFAIFFLSAGMFIVFLQEALITPWAKTMGFGKAEFGYIVSASGLGMVIGAVALGKWPFWNKNPMKIMLFSGFLTGFFVCSFGLGVLDLLVLPKIMWISIFFLTGIISSGAYVPFGYILQKETLPEVMGRVSGASNSIINLSVFLGPMAGGVLAATFSMSFVFIASGLLLTIYAIVVHFYIQRNPERFRREVSVMEKATI</sequence>
<organism evidence="9 10">
    <name type="scientific">Falsibacillus pallidus</name>
    <dbReference type="NCBI Taxonomy" id="493781"/>
    <lineage>
        <taxon>Bacteria</taxon>
        <taxon>Bacillati</taxon>
        <taxon>Bacillota</taxon>
        <taxon>Bacilli</taxon>
        <taxon>Bacillales</taxon>
        <taxon>Bacillaceae</taxon>
        <taxon>Falsibacillus</taxon>
    </lineage>
</organism>
<dbReference type="Proteomes" id="UP000255326">
    <property type="component" value="Unassembled WGS sequence"/>
</dbReference>
<evidence type="ECO:0000256" key="4">
    <source>
        <dbReference type="ARBA" id="ARBA00022692"/>
    </source>
</evidence>
<dbReference type="PANTHER" id="PTHR43266">
    <property type="entry name" value="MACROLIDE-EFFLUX PROTEIN"/>
    <property type="match status" value="1"/>
</dbReference>
<evidence type="ECO:0000256" key="5">
    <source>
        <dbReference type="ARBA" id="ARBA00022989"/>
    </source>
</evidence>
<feature type="transmembrane region" description="Helical" evidence="7">
    <location>
        <begin position="377"/>
        <end position="397"/>
    </location>
</feature>
<dbReference type="InterPro" id="IPR020846">
    <property type="entry name" value="MFS_dom"/>
</dbReference>
<keyword evidence="10" id="KW-1185">Reference proteome</keyword>
<dbReference type="GO" id="GO:0022857">
    <property type="term" value="F:transmembrane transporter activity"/>
    <property type="evidence" value="ECO:0007669"/>
    <property type="project" value="InterPro"/>
</dbReference>
<feature type="transmembrane region" description="Helical" evidence="7">
    <location>
        <begin position="252"/>
        <end position="271"/>
    </location>
</feature>
<dbReference type="InterPro" id="IPR036259">
    <property type="entry name" value="MFS_trans_sf"/>
</dbReference>
<evidence type="ECO:0000313" key="10">
    <source>
        <dbReference type="Proteomes" id="UP000255326"/>
    </source>
</evidence>
<dbReference type="AlphaFoldDB" id="A0A370GQJ7"/>
<feature type="transmembrane region" description="Helical" evidence="7">
    <location>
        <begin position="207"/>
        <end position="232"/>
    </location>
</feature>
<dbReference type="PANTHER" id="PTHR43266:SF2">
    <property type="entry name" value="MAJOR FACILITATOR SUPERFAMILY (MFS) PROFILE DOMAIN-CONTAINING PROTEIN"/>
    <property type="match status" value="1"/>
</dbReference>
<keyword evidence="5 7" id="KW-1133">Transmembrane helix</keyword>
<keyword evidence="3" id="KW-1003">Cell membrane</keyword>
<keyword evidence="4 7" id="KW-0812">Transmembrane</keyword>
<gene>
    <name evidence="9" type="ORF">DFR59_102311</name>
</gene>
<dbReference type="InterPro" id="IPR022324">
    <property type="entry name" value="Bacilysin_exporter_BacE_put"/>
</dbReference>
<evidence type="ECO:0000256" key="3">
    <source>
        <dbReference type="ARBA" id="ARBA00022475"/>
    </source>
</evidence>
<evidence type="ECO:0000256" key="7">
    <source>
        <dbReference type="SAM" id="Phobius"/>
    </source>
</evidence>
<dbReference type="OrthoDB" id="9775268at2"/>
<name>A0A370GQJ7_9BACI</name>
<feature type="transmembrane region" description="Helical" evidence="7">
    <location>
        <begin position="283"/>
        <end position="305"/>
    </location>
</feature>
<feature type="transmembrane region" description="Helical" evidence="7">
    <location>
        <begin position="97"/>
        <end position="114"/>
    </location>
</feature>
<proteinExistence type="predicted"/>
<dbReference type="RefSeq" id="WP_114744506.1">
    <property type="nucleotide sequence ID" value="NZ_QQAY01000002.1"/>
</dbReference>
<feature type="domain" description="Major facilitator superfamily (MFS) profile" evidence="8">
    <location>
        <begin position="213"/>
        <end position="416"/>
    </location>
</feature>
<feature type="transmembrane region" description="Helical" evidence="7">
    <location>
        <begin position="12"/>
        <end position="39"/>
    </location>
</feature>
<dbReference type="GO" id="GO:0005886">
    <property type="term" value="C:plasma membrane"/>
    <property type="evidence" value="ECO:0007669"/>
    <property type="project" value="UniProtKB-SubCell"/>
</dbReference>
<dbReference type="CDD" id="cd06173">
    <property type="entry name" value="MFS_MefA_like"/>
    <property type="match status" value="1"/>
</dbReference>
<dbReference type="PRINTS" id="PR01988">
    <property type="entry name" value="EXPORTERBACE"/>
</dbReference>
<keyword evidence="2" id="KW-0813">Transport</keyword>
<feature type="transmembrane region" description="Helical" evidence="7">
    <location>
        <begin position="354"/>
        <end position="371"/>
    </location>
</feature>